<organism evidence="3 4">
    <name type="scientific">Lacrimispora amygdalina</name>
    <dbReference type="NCBI Taxonomy" id="253257"/>
    <lineage>
        <taxon>Bacteria</taxon>
        <taxon>Bacillati</taxon>
        <taxon>Bacillota</taxon>
        <taxon>Clostridia</taxon>
        <taxon>Lachnospirales</taxon>
        <taxon>Lachnospiraceae</taxon>
        <taxon>Lacrimispora</taxon>
    </lineage>
</organism>
<dbReference type="Proteomes" id="UP000260680">
    <property type="component" value="Unassembled WGS sequence"/>
</dbReference>
<dbReference type="PROSITE" id="PS50104">
    <property type="entry name" value="TIR"/>
    <property type="match status" value="1"/>
</dbReference>
<dbReference type="EMBL" id="QOHO01000034">
    <property type="protein sequence ID" value="RFZ78557.1"/>
    <property type="molecule type" value="Genomic_DNA"/>
</dbReference>
<dbReference type="OrthoDB" id="1958035at2"/>
<evidence type="ECO:0000259" key="2">
    <source>
        <dbReference type="PROSITE" id="PS50104"/>
    </source>
</evidence>
<dbReference type="Pfam" id="PF13676">
    <property type="entry name" value="TIR_2"/>
    <property type="match status" value="1"/>
</dbReference>
<comment type="caution">
    <text evidence="3">The sequence shown here is derived from an EMBL/GenBank/DDBJ whole genome shotgun (WGS) entry which is preliminary data.</text>
</comment>
<gene>
    <name evidence="3" type="ORF">DS742_12850</name>
</gene>
<dbReference type="InterPro" id="IPR035897">
    <property type="entry name" value="Toll_tir_struct_dom_sf"/>
</dbReference>
<proteinExistence type="predicted"/>
<feature type="coiled-coil region" evidence="1">
    <location>
        <begin position="3"/>
        <end position="30"/>
    </location>
</feature>
<dbReference type="InterPro" id="IPR000157">
    <property type="entry name" value="TIR_dom"/>
</dbReference>
<dbReference type="SMART" id="SM00255">
    <property type="entry name" value="TIR"/>
    <property type="match status" value="1"/>
</dbReference>
<protein>
    <submittedName>
        <fullName evidence="3">TIR domain-containing protein</fullName>
    </submittedName>
</protein>
<dbReference type="AlphaFoldDB" id="A0A3E2NC02"/>
<dbReference type="Gene3D" id="3.40.50.10140">
    <property type="entry name" value="Toll/interleukin-1 receptor homology (TIR) domain"/>
    <property type="match status" value="1"/>
</dbReference>
<dbReference type="RefSeq" id="WP_117417395.1">
    <property type="nucleotide sequence ID" value="NZ_QOHO01000034.1"/>
</dbReference>
<keyword evidence="1" id="KW-0175">Coiled coil</keyword>
<reference evidence="3 4" key="1">
    <citation type="submission" date="2018-07" db="EMBL/GenBank/DDBJ databases">
        <title>New species, Clostridium PI-S10-A1B.</title>
        <authorList>
            <person name="Krishna G."/>
            <person name="Summeta K."/>
            <person name="Shikha S."/>
            <person name="Prabhu P.B."/>
            <person name="Suresh K."/>
        </authorList>
    </citation>
    <scope>NUCLEOTIDE SEQUENCE [LARGE SCALE GENOMIC DNA]</scope>
    <source>
        <strain evidence="3 4">PI-S10-A1B</strain>
    </source>
</reference>
<evidence type="ECO:0000256" key="1">
    <source>
        <dbReference type="SAM" id="Coils"/>
    </source>
</evidence>
<evidence type="ECO:0000313" key="3">
    <source>
        <dbReference type="EMBL" id="RFZ78557.1"/>
    </source>
</evidence>
<evidence type="ECO:0000313" key="4">
    <source>
        <dbReference type="Proteomes" id="UP000260680"/>
    </source>
</evidence>
<accession>A0A3E2NC02</accession>
<sequence>MSISSIESKIRSLQSEVERLSRELEREGNKEVGYLKNIQRIEKSVNKNTSITQMKSKQRSIDSDNEKILKSRKNQTDINVKINKKRMEISKAQSELQKEQAKLYDASLKKQNSIIEEQRQLINEIKVSTSTIGNANISEEKEYDFFISHASEDKEAIAEPLATSLIDKGAKVWYDKFTLRVGDSLRKSIDDGLANSRYGIVILSEPYFKKFWTGEELNGLFAKQEDGRKVILPLWHNISKDVVKKKSPMLADMLALKSADFTAEELAEEFIQLL</sequence>
<name>A0A3E2NC02_9FIRM</name>
<dbReference type="SUPFAM" id="SSF52200">
    <property type="entry name" value="Toll/Interleukin receptor TIR domain"/>
    <property type="match status" value="1"/>
</dbReference>
<dbReference type="GO" id="GO:0007165">
    <property type="term" value="P:signal transduction"/>
    <property type="evidence" value="ECO:0007669"/>
    <property type="project" value="InterPro"/>
</dbReference>
<feature type="domain" description="TIR" evidence="2">
    <location>
        <begin position="141"/>
        <end position="274"/>
    </location>
</feature>